<organism evidence="2 3">
    <name type="scientific">Teratosphaeria nubilosa</name>
    <dbReference type="NCBI Taxonomy" id="161662"/>
    <lineage>
        <taxon>Eukaryota</taxon>
        <taxon>Fungi</taxon>
        <taxon>Dikarya</taxon>
        <taxon>Ascomycota</taxon>
        <taxon>Pezizomycotina</taxon>
        <taxon>Dothideomycetes</taxon>
        <taxon>Dothideomycetidae</taxon>
        <taxon>Mycosphaerellales</taxon>
        <taxon>Teratosphaeriaceae</taxon>
        <taxon>Teratosphaeria</taxon>
    </lineage>
</organism>
<feature type="region of interest" description="Disordered" evidence="1">
    <location>
        <begin position="1"/>
        <end position="113"/>
    </location>
</feature>
<dbReference type="EMBL" id="ML995814">
    <property type="protein sequence ID" value="KAF2772666.1"/>
    <property type="molecule type" value="Genomic_DNA"/>
</dbReference>
<evidence type="ECO:0000313" key="2">
    <source>
        <dbReference type="EMBL" id="KAF2772666.1"/>
    </source>
</evidence>
<sequence length="207" mass="22402">MESFTAKQIKSGSTTPGSKNAPTISTNWFLEDRIREDDEETMVTSVAGDSAPSIAVPNPPLNSPAASNAASVLSDMDSKVRALTGKLESLSSHGPTPPTSTSGGEQGELAAAEKNATAISKSLLKYAKSIESFRDDTVRDPKQGVMEYDQWANYAEEDVAHAFQRLARLARDLHQKDVSKTAEQYFSEYLTKLIKAAELEYDPSGLL</sequence>
<dbReference type="Proteomes" id="UP000799436">
    <property type="component" value="Unassembled WGS sequence"/>
</dbReference>
<name>A0A6G1LII0_9PEZI</name>
<protein>
    <submittedName>
        <fullName evidence="2">Uncharacterized protein</fullName>
    </submittedName>
</protein>
<gene>
    <name evidence="2" type="ORF">EJ03DRAFT_190125</name>
</gene>
<feature type="compositionally biased region" description="Polar residues" evidence="1">
    <location>
        <begin position="1"/>
        <end position="28"/>
    </location>
</feature>
<keyword evidence="3" id="KW-1185">Reference proteome</keyword>
<dbReference type="AlphaFoldDB" id="A0A6G1LII0"/>
<reference evidence="2" key="1">
    <citation type="journal article" date="2020" name="Stud. Mycol.">
        <title>101 Dothideomycetes genomes: a test case for predicting lifestyles and emergence of pathogens.</title>
        <authorList>
            <person name="Haridas S."/>
            <person name="Albert R."/>
            <person name="Binder M."/>
            <person name="Bloem J."/>
            <person name="Labutti K."/>
            <person name="Salamov A."/>
            <person name="Andreopoulos B."/>
            <person name="Baker S."/>
            <person name="Barry K."/>
            <person name="Bills G."/>
            <person name="Bluhm B."/>
            <person name="Cannon C."/>
            <person name="Castanera R."/>
            <person name="Culley D."/>
            <person name="Daum C."/>
            <person name="Ezra D."/>
            <person name="Gonzalez J."/>
            <person name="Henrissat B."/>
            <person name="Kuo A."/>
            <person name="Liang C."/>
            <person name="Lipzen A."/>
            <person name="Lutzoni F."/>
            <person name="Magnuson J."/>
            <person name="Mondo S."/>
            <person name="Nolan M."/>
            <person name="Ohm R."/>
            <person name="Pangilinan J."/>
            <person name="Park H.-J."/>
            <person name="Ramirez L."/>
            <person name="Alfaro M."/>
            <person name="Sun H."/>
            <person name="Tritt A."/>
            <person name="Yoshinaga Y."/>
            <person name="Zwiers L.-H."/>
            <person name="Turgeon B."/>
            <person name="Goodwin S."/>
            <person name="Spatafora J."/>
            <person name="Crous P."/>
            <person name="Grigoriev I."/>
        </authorList>
    </citation>
    <scope>NUCLEOTIDE SEQUENCE</scope>
    <source>
        <strain evidence="2">CBS 116005</strain>
    </source>
</reference>
<feature type="compositionally biased region" description="Low complexity" evidence="1">
    <location>
        <begin position="89"/>
        <end position="103"/>
    </location>
</feature>
<evidence type="ECO:0000313" key="3">
    <source>
        <dbReference type="Proteomes" id="UP000799436"/>
    </source>
</evidence>
<proteinExistence type="predicted"/>
<accession>A0A6G1LII0</accession>
<evidence type="ECO:0000256" key="1">
    <source>
        <dbReference type="SAM" id="MobiDB-lite"/>
    </source>
</evidence>
<dbReference type="OrthoDB" id="407617at2759"/>
<feature type="compositionally biased region" description="Low complexity" evidence="1">
    <location>
        <begin position="63"/>
        <end position="74"/>
    </location>
</feature>